<keyword evidence="4" id="KW-1185">Reference proteome</keyword>
<dbReference type="RefSeq" id="WP_408208861.1">
    <property type="nucleotide sequence ID" value="NZ_JAQQBZ010000001.1"/>
</dbReference>
<dbReference type="EMBL" id="JAQQBZ010000001">
    <property type="protein sequence ID" value="MFM0591948.1"/>
    <property type="molecule type" value="Genomic_DNA"/>
</dbReference>
<evidence type="ECO:0000313" key="4">
    <source>
        <dbReference type="Proteomes" id="UP001629367"/>
    </source>
</evidence>
<sequence length="663" mass="73321">MRATLEHIRDRFSTDHPRHVLFTTFNFASRFFEANVLPLLVGDAVSDLKGASETHYAINEDLNTVKCLVVCDRSTCPEPKGGMRYGLLPVGLTRGRFHPKLMLMLGTLKGTDKQGMWLSVGSGNLTLSGWAINREVVGMTPVTAGHAGELRPLIEWLQAEAVRQFEFGGDAGCEEEGEVRSILGELHTALRRTDSLAPHTPGTPTLHLSLPAGYEKNAMLQALKGEEEWRTATVVSPYWSAVDTLVQALGVDQCRFVPSLGADGLYRFPRDTLNLKGHTFAGFRDDGERYTHAKALLLHNEQRRVLCIGSANFTQAAMLTAQDQRLKNIEAMLRYELGGTPDPLNALLRPLEAPRFAEANQDEEEEGAPALPPFDAIVLYDWADGAFRARLTVTSDVPVSEIVLSIGGRQHRFDAAVAGQTQVISRWPHKGAQPVRSFSVTYRLDRSEPMTFRGLITQVNADDDQLGYQPRPRLNKVLELLRGLNPQPSGRKGKERTLSDLADGAGDGEEVPSDPTFDFFGLFQGTWKLLEYYQTPGGPGAARDPYDKLAPYGAITLYRAITAQAAITHEEKIGRYIQLSEMRDIVVRLDSTPKFKSPDVLRNDIDAELAALHVEMVDLLSKSASFRSMFGDATPTRVEGFLAWFRAEISREVSHQTGAVHGR</sequence>
<evidence type="ECO:0000256" key="1">
    <source>
        <dbReference type="SAM" id="MobiDB-lite"/>
    </source>
</evidence>
<evidence type="ECO:0000313" key="3">
    <source>
        <dbReference type="EMBL" id="MFM0591948.1"/>
    </source>
</evidence>
<organism evidence="3 4">
    <name type="scientific">Paraburkholderia dilworthii</name>
    <dbReference type="NCBI Taxonomy" id="948106"/>
    <lineage>
        <taxon>Bacteria</taxon>
        <taxon>Pseudomonadati</taxon>
        <taxon>Pseudomonadota</taxon>
        <taxon>Betaproteobacteria</taxon>
        <taxon>Burkholderiales</taxon>
        <taxon>Burkholderiaceae</taxon>
        <taxon>Paraburkholderia</taxon>
    </lineage>
</organism>
<name>A0ABW9D186_9BURK</name>
<proteinExistence type="predicted"/>
<feature type="domain" description="PLD phosphodiesterase" evidence="2">
    <location>
        <begin position="287"/>
        <end position="317"/>
    </location>
</feature>
<dbReference type="InterPro" id="IPR001736">
    <property type="entry name" value="PLipase_D/transphosphatidylase"/>
</dbReference>
<accession>A0ABW9D186</accession>
<evidence type="ECO:0000259" key="2">
    <source>
        <dbReference type="PROSITE" id="PS50035"/>
    </source>
</evidence>
<protein>
    <recommendedName>
        <fullName evidence="2">PLD phosphodiesterase domain-containing protein</fullName>
    </recommendedName>
</protein>
<comment type="caution">
    <text evidence="3">The sequence shown here is derived from an EMBL/GenBank/DDBJ whole genome shotgun (WGS) entry which is preliminary data.</text>
</comment>
<dbReference type="Proteomes" id="UP001629367">
    <property type="component" value="Unassembled WGS sequence"/>
</dbReference>
<reference evidence="3 4" key="1">
    <citation type="journal article" date="2024" name="Chem. Sci.">
        <title>Discovery of megapolipeptins by genome mining of a Burkholderiales bacteria collection.</title>
        <authorList>
            <person name="Paulo B.S."/>
            <person name="Recchia M.J.J."/>
            <person name="Lee S."/>
            <person name="Fergusson C.H."/>
            <person name="Romanowski S.B."/>
            <person name="Hernandez A."/>
            <person name="Krull N."/>
            <person name="Liu D.Y."/>
            <person name="Cavanagh H."/>
            <person name="Bos A."/>
            <person name="Gray C.A."/>
            <person name="Murphy B.T."/>
            <person name="Linington R.G."/>
            <person name="Eustaquio A.S."/>
        </authorList>
    </citation>
    <scope>NUCLEOTIDE SEQUENCE [LARGE SCALE GENOMIC DNA]</scope>
    <source>
        <strain evidence="3 4">RL17-335-BIF-A</strain>
    </source>
</reference>
<dbReference type="Gene3D" id="3.30.870.10">
    <property type="entry name" value="Endonuclease Chain A"/>
    <property type="match status" value="1"/>
</dbReference>
<dbReference type="PROSITE" id="PS50035">
    <property type="entry name" value="PLD"/>
    <property type="match status" value="1"/>
</dbReference>
<gene>
    <name evidence="3" type="ORF">PQQ68_02890</name>
</gene>
<feature type="region of interest" description="Disordered" evidence="1">
    <location>
        <begin position="484"/>
        <end position="510"/>
    </location>
</feature>